<organism evidence="1 2">
    <name type="scientific">Clostridium tagluense</name>
    <dbReference type="NCBI Taxonomy" id="360422"/>
    <lineage>
        <taxon>Bacteria</taxon>
        <taxon>Bacillati</taxon>
        <taxon>Bacillota</taxon>
        <taxon>Clostridia</taxon>
        <taxon>Eubacteriales</taxon>
        <taxon>Clostridiaceae</taxon>
        <taxon>Clostridium</taxon>
    </lineage>
</organism>
<dbReference type="Proteomes" id="UP000287872">
    <property type="component" value="Unassembled WGS sequence"/>
</dbReference>
<evidence type="ECO:0000313" key="1">
    <source>
        <dbReference type="EMBL" id="GCD12900.1"/>
    </source>
</evidence>
<name>A0A401UTM0_9CLOT</name>
<accession>A0A401UTM0</accession>
<reference evidence="1 2" key="1">
    <citation type="submission" date="2018-11" db="EMBL/GenBank/DDBJ databases">
        <title>Genome sequencing and assembly of Clostridium tagluense strain A121.</title>
        <authorList>
            <person name="Murakami T."/>
            <person name="Segawa T."/>
            <person name="Shcherbakova V.A."/>
            <person name="Mori H."/>
            <person name="Yoshimura Y."/>
        </authorList>
    </citation>
    <scope>NUCLEOTIDE SEQUENCE [LARGE SCALE GENOMIC DNA]</scope>
    <source>
        <strain evidence="1 2">A121</strain>
    </source>
</reference>
<dbReference type="AlphaFoldDB" id="A0A401UTM0"/>
<sequence>MNLIEIYISVDCSSYRDKEVYMKISKQKIIKETAKQIKVDTFGMFCSSIISKESLDKIQCVGTLTSINRWIHVREDANYNEENLKSLLLSDIKDEINNRRDLLVKMCNIVDELLKTI</sequence>
<dbReference type="EMBL" id="BHYK01000045">
    <property type="protein sequence ID" value="GCD12900.1"/>
    <property type="molecule type" value="Genomic_DNA"/>
</dbReference>
<keyword evidence="2" id="KW-1185">Reference proteome</keyword>
<protein>
    <submittedName>
        <fullName evidence="1">Uncharacterized protein</fullName>
    </submittedName>
</protein>
<evidence type="ECO:0000313" key="2">
    <source>
        <dbReference type="Proteomes" id="UP000287872"/>
    </source>
</evidence>
<gene>
    <name evidence="1" type="ORF">Ctaglu_45230</name>
</gene>
<dbReference type="RefSeq" id="WP_125005968.1">
    <property type="nucleotide sequence ID" value="NZ_BHYK01000045.1"/>
</dbReference>
<comment type="caution">
    <text evidence="1">The sequence shown here is derived from an EMBL/GenBank/DDBJ whole genome shotgun (WGS) entry which is preliminary data.</text>
</comment>
<proteinExistence type="predicted"/>